<keyword evidence="5" id="KW-0436">Ligase</keyword>
<organism evidence="15 16">
    <name type="scientific">Elysia chlorotica</name>
    <name type="common">Eastern emerald elysia</name>
    <name type="synonym">Sea slug</name>
    <dbReference type="NCBI Taxonomy" id="188477"/>
    <lineage>
        <taxon>Eukaryota</taxon>
        <taxon>Metazoa</taxon>
        <taxon>Spiralia</taxon>
        <taxon>Lophotrochozoa</taxon>
        <taxon>Mollusca</taxon>
        <taxon>Gastropoda</taxon>
        <taxon>Heterobranchia</taxon>
        <taxon>Euthyneura</taxon>
        <taxon>Panpulmonata</taxon>
        <taxon>Sacoglossa</taxon>
        <taxon>Placobranchoidea</taxon>
        <taxon>Plakobranchidae</taxon>
        <taxon>Elysia</taxon>
    </lineage>
</organism>
<evidence type="ECO:0000256" key="14">
    <source>
        <dbReference type="SAM" id="SignalP"/>
    </source>
</evidence>
<feature type="non-terminal residue" evidence="15">
    <location>
        <position position="1"/>
    </location>
</feature>
<dbReference type="EC" id="6.3.2.17" evidence="3"/>
<dbReference type="PANTHER" id="PTHR11136">
    <property type="entry name" value="FOLYLPOLYGLUTAMATE SYNTHASE-RELATED"/>
    <property type="match status" value="1"/>
</dbReference>
<evidence type="ECO:0000256" key="12">
    <source>
        <dbReference type="ARBA" id="ARBA00047493"/>
    </source>
</evidence>
<dbReference type="InterPro" id="IPR036615">
    <property type="entry name" value="Mur_ligase_C_dom_sf"/>
</dbReference>
<evidence type="ECO:0000256" key="2">
    <source>
        <dbReference type="ARBA" id="ARBA00008276"/>
    </source>
</evidence>
<evidence type="ECO:0000256" key="10">
    <source>
        <dbReference type="ARBA" id="ARBA00030592"/>
    </source>
</evidence>
<dbReference type="GO" id="GO:0005524">
    <property type="term" value="F:ATP binding"/>
    <property type="evidence" value="ECO:0007669"/>
    <property type="project" value="UniProtKB-KW"/>
</dbReference>
<accession>A0A433SY34</accession>
<evidence type="ECO:0000256" key="13">
    <source>
        <dbReference type="SAM" id="MobiDB-lite"/>
    </source>
</evidence>
<dbReference type="SUPFAM" id="SSF53244">
    <property type="entry name" value="MurD-like peptide ligases, peptide-binding domain"/>
    <property type="match status" value="1"/>
</dbReference>
<evidence type="ECO:0000256" key="11">
    <source>
        <dbReference type="ARBA" id="ARBA00030876"/>
    </source>
</evidence>
<evidence type="ECO:0000256" key="9">
    <source>
        <dbReference type="ARBA" id="ARBA00022842"/>
    </source>
</evidence>
<dbReference type="InterPro" id="IPR001645">
    <property type="entry name" value="Folylpolyglutamate_synth"/>
</dbReference>
<dbReference type="GO" id="GO:0005829">
    <property type="term" value="C:cytosol"/>
    <property type="evidence" value="ECO:0007669"/>
    <property type="project" value="TreeGrafter"/>
</dbReference>
<dbReference type="GO" id="GO:0005739">
    <property type="term" value="C:mitochondrion"/>
    <property type="evidence" value="ECO:0007669"/>
    <property type="project" value="TreeGrafter"/>
</dbReference>
<dbReference type="InterPro" id="IPR018109">
    <property type="entry name" value="Folylpolyglutamate_synth_CS"/>
</dbReference>
<dbReference type="EMBL" id="RQTK01000855">
    <property type="protein sequence ID" value="RUS74202.1"/>
    <property type="molecule type" value="Genomic_DNA"/>
</dbReference>
<dbReference type="SUPFAM" id="SSF53623">
    <property type="entry name" value="MurD-like peptide ligases, catalytic domain"/>
    <property type="match status" value="1"/>
</dbReference>
<gene>
    <name evidence="15" type="ORF">EGW08_018030</name>
</gene>
<protein>
    <recommendedName>
        <fullName evidence="3">tetrahydrofolate synthase</fullName>
        <ecNumber evidence="3">6.3.2.17</ecNumber>
    </recommendedName>
    <alternativeName>
        <fullName evidence="11">Folylpoly-gamma-glutamate synthetase</fullName>
    </alternativeName>
    <alternativeName>
        <fullName evidence="10">Tetrahydrofolylpolyglutamate synthase</fullName>
    </alternativeName>
</protein>
<comment type="pathway">
    <text evidence="1">Cofactor biosynthesis; tetrahydrofolylpolyglutamate biosynthesis.</text>
</comment>
<evidence type="ECO:0000256" key="4">
    <source>
        <dbReference type="ARBA" id="ARBA00022563"/>
    </source>
</evidence>
<proteinExistence type="inferred from homology"/>
<feature type="chain" id="PRO_5019533971" description="tetrahydrofolate synthase" evidence="14">
    <location>
        <begin position="19"/>
        <end position="672"/>
    </location>
</feature>
<dbReference type="GO" id="GO:0004326">
    <property type="term" value="F:tetrahydrofolylpolyglutamate synthase activity"/>
    <property type="evidence" value="ECO:0007669"/>
    <property type="project" value="UniProtKB-EC"/>
</dbReference>
<dbReference type="GO" id="GO:0006730">
    <property type="term" value="P:one-carbon metabolic process"/>
    <property type="evidence" value="ECO:0007669"/>
    <property type="project" value="UniProtKB-KW"/>
</dbReference>
<dbReference type="InterPro" id="IPR036565">
    <property type="entry name" value="Mur-like_cat_sf"/>
</dbReference>
<keyword evidence="14" id="KW-0732">Signal</keyword>
<feature type="region of interest" description="Disordered" evidence="13">
    <location>
        <begin position="88"/>
        <end position="111"/>
    </location>
</feature>
<dbReference type="PROSITE" id="PS01011">
    <property type="entry name" value="FOLYLPOLYGLU_SYNT_1"/>
    <property type="match status" value="1"/>
</dbReference>
<evidence type="ECO:0000256" key="6">
    <source>
        <dbReference type="ARBA" id="ARBA00022723"/>
    </source>
</evidence>
<dbReference type="STRING" id="188477.A0A433SY34"/>
<dbReference type="GO" id="GO:0046872">
    <property type="term" value="F:metal ion binding"/>
    <property type="evidence" value="ECO:0007669"/>
    <property type="project" value="UniProtKB-KW"/>
</dbReference>
<evidence type="ECO:0000256" key="3">
    <source>
        <dbReference type="ARBA" id="ARBA00013025"/>
    </source>
</evidence>
<dbReference type="OrthoDB" id="5212574at2759"/>
<evidence type="ECO:0000313" key="16">
    <source>
        <dbReference type="Proteomes" id="UP000271974"/>
    </source>
</evidence>
<keyword evidence="7" id="KW-0547">Nucleotide-binding</keyword>
<sequence length="672" mass="75283">LWSYRYVKFVIVILLVLALDLVRTPKQKVNNMLSRRCVSLTSNATKNISTVLACVQTPSCAAGPFPGKLKFQLASNWASRAEKVAMDSEASSNMASSKVPREEKPAKDTETSYNDAVAMLHTRLRSGESPLKVRRDAQKVGMMRTFLRRVGLQDDPKGLDIIHISGTKGKGSTCAFCESILRQHGYRTGMFSSPHMNETRERIRINGKPISKEMFARYFWEVYSKLEQTKTREAINMKGGMPAYFNFTVIMALYIFVKENVNVGIFEVGLGGEFDGTNFFLRPTVCGVASLGYDHLSILGETLDQIAWHKAGIFKTGCPAVTMEQYDYPPQTNARVFPVVRTASVFSQVWSLLSKVLWPYPTIAAWFSRLWRWFSRRHPMQVLLDRAVERKCPLYLAPGISQDALQGVELGISGKKQFTNAALAVQICKIVRNRAGRDFSIDTANKRMKVADIPRLETSSEDLDQATVAGLKSCYWPGRTEIIRLEGITYYLDGAHTCESIENCAHWFKEEAGKERSELEKKNGKVIRMLVFNITKNRNPANLIQHLTNCEFDEAAFTPNVMSTVHSGNIIDHFDTDLNHRDLTAVPRENAQVWEAMLGRQSPSSHVFPCVLHALSWVTQGRDPLIKVPEPTATLPDIPQSCLGATHIQVLVTGSLLLVGPVLGLLKPDFND</sequence>
<dbReference type="AlphaFoldDB" id="A0A433SY34"/>
<dbReference type="UniPathway" id="UPA00850"/>
<keyword evidence="6" id="KW-0479">Metal-binding</keyword>
<keyword evidence="4" id="KW-0554">One-carbon metabolism</keyword>
<evidence type="ECO:0000256" key="7">
    <source>
        <dbReference type="ARBA" id="ARBA00022741"/>
    </source>
</evidence>
<keyword evidence="9" id="KW-0460">Magnesium</keyword>
<evidence type="ECO:0000313" key="15">
    <source>
        <dbReference type="EMBL" id="RUS74202.1"/>
    </source>
</evidence>
<name>A0A433SY34_ELYCH</name>
<dbReference type="PANTHER" id="PTHR11136:SF5">
    <property type="entry name" value="FOLYLPOLYGLUTAMATE SYNTHASE, MITOCHONDRIAL"/>
    <property type="match status" value="1"/>
</dbReference>
<keyword evidence="16" id="KW-1185">Reference proteome</keyword>
<dbReference type="NCBIfam" id="TIGR01499">
    <property type="entry name" value="folC"/>
    <property type="match status" value="1"/>
</dbReference>
<evidence type="ECO:0000256" key="5">
    <source>
        <dbReference type="ARBA" id="ARBA00022598"/>
    </source>
</evidence>
<evidence type="ECO:0000256" key="8">
    <source>
        <dbReference type="ARBA" id="ARBA00022840"/>
    </source>
</evidence>
<keyword evidence="8" id="KW-0067">ATP-binding</keyword>
<dbReference type="Gene3D" id="3.40.1190.10">
    <property type="entry name" value="Mur-like, catalytic domain"/>
    <property type="match status" value="1"/>
</dbReference>
<evidence type="ECO:0000256" key="1">
    <source>
        <dbReference type="ARBA" id="ARBA00005150"/>
    </source>
</evidence>
<dbReference type="Proteomes" id="UP000271974">
    <property type="component" value="Unassembled WGS sequence"/>
</dbReference>
<feature type="signal peptide" evidence="14">
    <location>
        <begin position="1"/>
        <end position="18"/>
    </location>
</feature>
<comment type="catalytic activity">
    <reaction evidence="12">
        <text>(6S)-5,6,7,8-tetrahydrofolyl-(gamma-L-Glu)(n) + L-glutamate + ATP = (6S)-5,6,7,8-tetrahydrofolyl-(gamma-L-Glu)(n+1) + ADP + phosphate + H(+)</text>
        <dbReference type="Rhea" id="RHEA:10580"/>
        <dbReference type="Rhea" id="RHEA-COMP:14738"/>
        <dbReference type="Rhea" id="RHEA-COMP:14740"/>
        <dbReference type="ChEBI" id="CHEBI:15378"/>
        <dbReference type="ChEBI" id="CHEBI:29985"/>
        <dbReference type="ChEBI" id="CHEBI:30616"/>
        <dbReference type="ChEBI" id="CHEBI:43474"/>
        <dbReference type="ChEBI" id="CHEBI:141005"/>
        <dbReference type="ChEBI" id="CHEBI:456216"/>
        <dbReference type="EC" id="6.3.2.17"/>
    </reaction>
</comment>
<reference evidence="15 16" key="1">
    <citation type="submission" date="2019-01" db="EMBL/GenBank/DDBJ databases">
        <title>A draft genome assembly of the solar-powered sea slug Elysia chlorotica.</title>
        <authorList>
            <person name="Cai H."/>
            <person name="Li Q."/>
            <person name="Fang X."/>
            <person name="Li J."/>
            <person name="Curtis N.E."/>
            <person name="Altenburger A."/>
            <person name="Shibata T."/>
            <person name="Feng M."/>
            <person name="Maeda T."/>
            <person name="Schwartz J.A."/>
            <person name="Shigenobu S."/>
            <person name="Lundholm N."/>
            <person name="Nishiyama T."/>
            <person name="Yang H."/>
            <person name="Hasebe M."/>
            <person name="Li S."/>
            <person name="Pierce S.K."/>
            <person name="Wang J."/>
        </authorList>
    </citation>
    <scope>NUCLEOTIDE SEQUENCE [LARGE SCALE GENOMIC DNA]</scope>
    <source>
        <strain evidence="15">EC2010</strain>
        <tissue evidence="15">Whole organism of an adult</tissue>
    </source>
</reference>
<comment type="similarity">
    <text evidence="2">Belongs to the folylpolyglutamate synthase family.</text>
</comment>
<dbReference type="Gene3D" id="3.90.190.20">
    <property type="entry name" value="Mur ligase, C-terminal domain"/>
    <property type="match status" value="1"/>
</dbReference>
<feature type="compositionally biased region" description="Basic and acidic residues" evidence="13">
    <location>
        <begin position="99"/>
        <end position="110"/>
    </location>
</feature>
<comment type="caution">
    <text evidence="15">The sequence shown here is derived from an EMBL/GenBank/DDBJ whole genome shotgun (WGS) entry which is preliminary data.</text>
</comment>